<dbReference type="GO" id="GO:0016192">
    <property type="term" value="P:vesicle-mediated transport"/>
    <property type="evidence" value="ECO:0007669"/>
    <property type="project" value="UniProtKB-KW"/>
</dbReference>
<dbReference type="SMART" id="SM00178">
    <property type="entry name" value="SAR"/>
    <property type="match status" value="1"/>
</dbReference>
<keyword evidence="5 6" id="KW-0342">GTP-binding</keyword>
<evidence type="ECO:0000313" key="9">
    <source>
        <dbReference type="EMBL" id="KAH9303935.1"/>
    </source>
</evidence>
<keyword evidence="7" id="KW-0460">Magnesium</keyword>
<keyword evidence="4" id="KW-0931">ER-Golgi transport</keyword>
<dbReference type="SUPFAM" id="SSF52540">
    <property type="entry name" value="P-loop containing nucleoside triphosphate hydrolases"/>
    <property type="match status" value="1"/>
</dbReference>
<proteinExistence type="inferred from homology"/>
<dbReference type="SMART" id="SM00177">
    <property type="entry name" value="ARF"/>
    <property type="match status" value="1"/>
</dbReference>
<keyword evidence="2" id="KW-0519">Myristate</keyword>
<evidence type="ECO:0000256" key="8">
    <source>
        <dbReference type="RuleBase" id="RU003925"/>
    </source>
</evidence>
<dbReference type="GO" id="GO:0003924">
    <property type="term" value="F:GTPase activity"/>
    <property type="evidence" value="ECO:0007669"/>
    <property type="project" value="InterPro"/>
</dbReference>
<evidence type="ECO:0000256" key="1">
    <source>
        <dbReference type="ARBA" id="ARBA00010290"/>
    </source>
</evidence>
<feature type="binding site" evidence="6">
    <location>
        <position position="73"/>
    </location>
    <ligand>
        <name>GTP</name>
        <dbReference type="ChEBI" id="CHEBI:37565"/>
    </ligand>
</feature>
<feature type="binding site" evidence="7">
    <location>
        <position position="51"/>
    </location>
    <ligand>
        <name>Mg(2+)</name>
        <dbReference type="ChEBI" id="CHEBI:18420"/>
    </ligand>
</feature>
<dbReference type="AlphaFoldDB" id="A0AA38CP94"/>
<dbReference type="InterPro" id="IPR005225">
    <property type="entry name" value="Small_GTP-bd"/>
</dbReference>
<protein>
    <recommendedName>
        <fullName evidence="11">ADP-ribosylation factor</fullName>
    </recommendedName>
</protein>
<dbReference type="InterPro" id="IPR024156">
    <property type="entry name" value="Small_GTPase_ARF"/>
</dbReference>
<evidence type="ECO:0000256" key="7">
    <source>
        <dbReference type="PIRSR" id="PIRSR606689-2"/>
    </source>
</evidence>
<gene>
    <name evidence="9" type="ORF">KI387_008339</name>
</gene>
<keyword evidence="4" id="KW-0813">Transport</keyword>
<feature type="non-terminal residue" evidence="9">
    <location>
        <position position="1"/>
    </location>
</feature>
<reference evidence="9 10" key="1">
    <citation type="journal article" date="2021" name="Nat. Plants">
        <title>The Taxus genome provides insights into paclitaxel biosynthesis.</title>
        <authorList>
            <person name="Xiong X."/>
            <person name="Gou J."/>
            <person name="Liao Q."/>
            <person name="Li Y."/>
            <person name="Zhou Q."/>
            <person name="Bi G."/>
            <person name="Li C."/>
            <person name="Du R."/>
            <person name="Wang X."/>
            <person name="Sun T."/>
            <person name="Guo L."/>
            <person name="Liang H."/>
            <person name="Lu P."/>
            <person name="Wu Y."/>
            <person name="Zhang Z."/>
            <person name="Ro D.K."/>
            <person name="Shang Y."/>
            <person name="Huang S."/>
            <person name="Yan J."/>
        </authorList>
    </citation>
    <scope>NUCLEOTIDE SEQUENCE [LARGE SCALE GENOMIC DNA]</scope>
    <source>
        <strain evidence="9">Ta-2019</strain>
    </source>
</reference>
<dbReference type="InterPro" id="IPR006689">
    <property type="entry name" value="Small_GTPase_ARF/SAR"/>
</dbReference>
<dbReference type="GO" id="GO:0046872">
    <property type="term" value="F:metal ion binding"/>
    <property type="evidence" value="ECO:0007669"/>
    <property type="project" value="UniProtKB-KW"/>
</dbReference>
<dbReference type="NCBIfam" id="TIGR00231">
    <property type="entry name" value="small_GTP"/>
    <property type="match status" value="1"/>
</dbReference>
<dbReference type="PANTHER" id="PTHR11711">
    <property type="entry name" value="ADP RIBOSYLATION FACTOR-RELATED"/>
    <property type="match status" value="1"/>
</dbReference>
<keyword evidence="10" id="KW-1185">Reference proteome</keyword>
<dbReference type="EMBL" id="JAHRHJ020000008">
    <property type="protein sequence ID" value="KAH9303935.1"/>
    <property type="molecule type" value="Genomic_DNA"/>
</dbReference>
<evidence type="ECO:0000256" key="6">
    <source>
        <dbReference type="PIRSR" id="PIRSR606689-1"/>
    </source>
</evidence>
<comment type="similarity">
    <text evidence="1 8">Belongs to the small GTPase superfamily. Arf family.</text>
</comment>
<keyword evidence="7" id="KW-0479">Metal-binding</keyword>
<dbReference type="InterPro" id="IPR027417">
    <property type="entry name" value="P-loop_NTPase"/>
</dbReference>
<dbReference type="FunFam" id="3.40.50.300:FF:000412">
    <property type="entry name" value="ADP-ribosylation factor 1"/>
    <property type="match status" value="1"/>
</dbReference>
<evidence type="ECO:0000256" key="2">
    <source>
        <dbReference type="ARBA" id="ARBA00022707"/>
    </source>
</evidence>
<comment type="caution">
    <text evidence="9">The sequence shown here is derived from an EMBL/GenBank/DDBJ whole genome shotgun (WGS) entry which is preliminary data.</text>
</comment>
<accession>A0AA38CP94</accession>
<feature type="binding site" evidence="6">
    <location>
        <begin position="27"/>
        <end position="34"/>
    </location>
    <ligand>
        <name>GTP</name>
        <dbReference type="ChEBI" id="CHEBI:37565"/>
    </ligand>
</feature>
<dbReference type="GO" id="GO:0005525">
    <property type="term" value="F:GTP binding"/>
    <property type="evidence" value="ECO:0007669"/>
    <property type="project" value="UniProtKB-KW"/>
</dbReference>
<dbReference type="PROSITE" id="PS51417">
    <property type="entry name" value="ARF"/>
    <property type="match status" value="1"/>
</dbReference>
<evidence type="ECO:0000256" key="4">
    <source>
        <dbReference type="ARBA" id="ARBA00022892"/>
    </source>
</evidence>
<evidence type="ECO:0000313" key="10">
    <source>
        <dbReference type="Proteomes" id="UP000824469"/>
    </source>
</evidence>
<dbReference type="Proteomes" id="UP000824469">
    <property type="component" value="Unassembled WGS sequence"/>
</dbReference>
<evidence type="ECO:0000256" key="5">
    <source>
        <dbReference type="ARBA" id="ARBA00023134"/>
    </source>
</evidence>
<evidence type="ECO:0008006" key="11">
    <source>
        <dbReference type="Google" id="ProtNLM"/>
    </source>
</evidence>
<keyword evidence="2" id="KW-0449">Lipoprotein</keyword>
<dbReference type="GO" id="GO:0030010">
    <property type="term" value="P:establishment of cell polarity"/>
    <property type="evidence" value="ECO:0007669"/>
    <property type="project" value="UniProtKB-ARBA"/>
</dbReference>
<organism evidence="9 10">
    <name type="scientific">Taxus chinensis</name>
    <name type="common">Chinese yew</name>
    <name type="synonym">Taxus wallichiana var. chinensis</name>
    <dbReference type="NCBI Taxonomy" id="29808"/>
    <lineage>
        <taxon>Eukaryota</taxon>
        <taxon>Viridiplantae</taxon>
        <taxon>Streptophyta</taxon>
        <taxon>Embryophyta</taxon>
        <taxon>Tracheophyta</taxon>
        <taxon>Spermatophyta</taxon>
        <taxon>Pinopsida</taxon>
        <taxon>Pinidae</taxon>
        <taxon>Conifers II</taxon>
        <taxon>Cupressales</taxon>
        <taxon>Taxaceae</taxon>
        <taxon>Taxus</taxon>
    </lineage>
</organism>
<keyword evidence="3 6" id="KW-0547">Nucleotide-binding</keyword>
<sequence length="180" mass="20491">NLEKMGGKCSKFSECFHGKEARILMVGLDAAGKTTILYKLRLGEVIRSFPTVGFNVETVEHNNINFIVWDVGGQENMRPLWKQYIGKCKGVIFVVDSYDRERIFEATDMLNRILSEQSLQNVALLVFANKQDFPNAMSCDEIREKLDLKYLRQSHRHVQGCCAISGQGLSEGLEWLSKKI</sequence>
<feature type="binding site" evidence="6">
    <location>
        <begin position="129"/>
        <end position="132"/>
    </location>
    <ligand>
        <name>GTP</name>
        <dbReference type="ChEBI" id="CHEBI:37565"/>
    </ligand>
</feature>
<dbReference type="Gene3D" id="3.40.50.300">
    <property type="entry name" value="P-loop containing nucleotide triphosphate hydrolases"/>
    <property type="match status" value="1"/>
</dbReference>
<evidence type="ECO:0000256" key="3">
    <source>
        <dbReference type="ARBA" id="ARBA00022741"/>
    </source>
</evidence>
<dbReference type="PRINTS" id="PR00328">
    <property type="entry name" value="SAR1GTPBP"/>
</dbReference>
<name>A0AA38CP94_TAXCH</name>
<feature type="binding site" evidence="7">
    <location>
        <position position="34"/>
    </location>
    <ligand>
        <name>Mg(2+)</name>
        <dbReference type="ChEBI" id="CHEBI:18420"/>
    </ligand>
</feature>
<dbReference type="Pfam" id="PF00025">
    <property type="entry name" value="Arf"/>
    <property type="match status" value="1"/>
</dbReference>